<dbReference type="CDD" id="cd14633">
    <property type="entry name" value="R-PTPc-M-1"/>
    <property type="match status" value="1"/>
</dbReference>
<keyword evidence="11" id="KW-1015">Disulfide bond</keyword>
<dbReference type="InterPro" id="IPR036179">
    <property type="entry name" value="Ig-like_dom_sf"/>
</dbReference>
<evidence type="ECO:0000256" key="6">
    <source>
        <dbReference type="ARBA" id="ARBA00022737"/>
    </source>
</evidence>
<evidence type="ECO:0000256" key="12">
    <source>
        <dbReference type="ARBA" id="ARBA00023170"/>
    </source>
</evidence>
<dbReference type="PROSITE" id="PS50055">
    <property type="entry name" value="TYR_PHOSPHATASE_PTP"/>
    <property type="match status" value="2"/>
</dbReference>
<feature type="region of interest" description="Disordered" evidence="16">
    <location>
        <begin position="33"/>
        <end position="54"/>
    </location>
</feature>
<dbReference type="SUPFAM" id="SSF52799">
    <property type="entry name" value="(Phosphotyrosine protein) phosphatases II"/>
    <property type="match status" value="2"/>
</dbReference>
<keyword evidence="4" id="KW-0812">Transmembrane</keyword>
<dbReference type="SMART" id="SM00409">
    <property type="entry name" value="IG"/>
    <property type="match status" value="1"/>
</dbReference>
<comment type="similarity">
    <text evidence="2">Belongs to the protein-tyrosine phosphatase family. Receptor class 2B subfamily.</text>
</comment>
<dbReference type="PROSITE" id="PS50060">
    <property type="entry name" value="MAM_2"/>
    <property type="match status" value="1"/>
</dbReference>
<dbReference type="InterPro" id="IPR013320">
    <property type="entry name" value="ConA-like_dom_sf"/>
</dbReference>
<keyword evidence="12 22" id="KW-0675">Receptor</keyword>
<feature type="domain" description="Fibronectin type-III" evidence="21">
    <location>
        <begin position="306"/>
        <end position="399"/>
    </location>
</feature>
<evidence type="ECO:0000256" key="15">
    <source>
        <dbReference type="ARBA" id="ARBA00051722"/>
    </source>
</evidence>
<dbReference type="PROSITE" id="PS50056">
    <property type="entry name" value="TYR_PHOSPHATASE_2"/>
    <property type="match status" value="2"/>
</dbReference>
<dbReference type="Gene3D" id="2.60.40.10">
    <property type="entry name" value="Immunoglobulins"/>
    <property type="match status" value="4"/>
</dbReference>
<evidence type="ECO:0000259" key="21">
    <source>
        <dbReference type="PROSITE" id="PS50853"/>
    </source>
</evidence>
<dbReference type="FunFam" id="3.90.190.10:FF:000005">
    <property type="entry name" value="receptor-type tyrosine-protein phosphatase kappa isoform X1"/>
    <property type="match status" value="1"/>
</dbReference>
<dbReference type="Pfam" id="PF00102">
    <property type="entry name" value="Y_phosphatase"/>
    <property type="match status" value="2"/>
</dbReference>
<keyword evidence="8" id="KW-0904">Protein phosphatase</keyword>
<feature type="domain" description="Tyrosine specific protein phosphatases" evidence="18">
    <location>
        <begin position="1495"/>
        <end position="1572"/>
    </location>
</feature>
<dbReference type="FunFam" id="2.60.40.10:FF:000009">
    <property type="entry name" value="receptor-type tyrosine-protein phosphatase U isoform X1"/>
    <property type="match status" value="1"/>
</dbReference>
<dbReference type="SMART" id="SM00404">
    <property type="entry name" value="PTPc_motif"/>
    <property type="match status" value="2"/>
</dbReference>
<feature type="domain" description="Tyrosine specific protein phosphatases" evidence="18">
    <location>
        <begin position="1209"/>
        <end position="1283"/>
    </location>
</feature>
<dbReference type="GO" id="GO:0004725">
    <property type="term" value="F:protein tyrosine phosphatase activity"/>
    <property type="evidence" value="ECO:0007669"/>
    <property type="project" value="UniProtKB-EC"/>
</dbReference>
<accession>A0A498MBH6</accession>
<proteinExistence type="inferred from homology"/>
<feature type="domain" description="Ig-like" evidence="20">
    <location>
        <begin position="206"/>
        <end position="293"/>
    </location>
</feature>
<dbReference type="InterPro" id="IPR000998">
    <property type="entry name" value="MAM_dom"/>
</dbReference>
<evidence type="ECO:0000256" key="16">
    <source>
        <dbReference type="SAM" id="MobiDB-lite"/>
    </source>
</evidence>
<keyword evidence="23" id="KW-1185">Reference proteome</keyword>
<dbReference type="FunFam" id="2.60.40.10:FF:000019">
    <property type="entry name" value="receptor-type tyrosine-protein phosphatase kappa isoform X2"/>
    <property type="match status" value="1"/>
</dbReference>
<evidence type="ECO:0000256" key="7">
    <source>
        <dbReference type="ARBA" id="ARBA00022801"/>
    </source>
</evidence>
<reference evidence="22 23" key="1">
    <citation type="submission" date="2018-03" db="EMBL/GenBank/DDBJ databases">
        <title>Draft genome sequence of Rohu Carp (Labeo rohita).</title>
        <authorList>
            <person name="Das P."/>
            <person name="Kushwaha B."/>
            <person name="Joshi C.G."/>
            <person name="Kumar D."/>
            <person name="Nagpure N.S."/>
            <person name="Sahoo L."/>
            <person name="Das S.P."/>
            <person name="Bit A."/>
            <person name="Patnaik S."/>
            <person name="Meher P.K."/>
            <person name="Jayasankar P."/>
            <person name="Koringa P.G."/>
            <person name="Patel N.V."/>
            <person name="Hinsu A.T."/>
            <person name="Kumar R."/>
            <person name="Pandey M."/>
            <person name="Agarwal S."/>
            <person name="Srivastava S."/>
            <person name="Singh M."/>
            <person name="Iquebal M.A."/>
            <person name="Jaiswal S."/>
            <person name="Angadi U.B."/>
            <person name="Kumar N."/>
            <person name="Raza M."/>
            <person name="Shah T.M."/>
            <person name="Rai A."/>
            <person name="Jena J.K."/>
        </authorList>
    </citation>
    <scope>NUCLEOTIDE SEQUENCE [LARGE SCALE GENOMIC DNA]</scope>
    <source>
        <strain evidence="22">DASCIFA01</strain>
        <tissue evidence="22">Testis</tissue>
    </source>
</reference>
<feature type="domain" description="Fibronectin type-III" evidence="21">
    <location>
        <begin position="504"/>
        <end position="608"/>
    </location>
</feature>
<keyword evidence="5" id="KW-0732">Signal</keyword>
<dbReference type="InterPro" id="IPR045911">
    <property type="entry name" value="R-PTP-mu_cat_rpt1"/>
</dbReference>
<comment type="caution">
    <text evidence="22">The sequence shown here is derived from an EMBL/GenBank/DDBJ whole genome shotgun (WGS) entry which is preliminary data.</text>
</comment>
<dbReference type="FunFam" id="2.60.40.10:FF:000048">
    <property type="entry name" value="receptor-type tyrosine-protein phosphatase U isoform X1"/>
    <property type="match status" value="1"/>
</dbReference>
<protein>
    <recommendedName>
        <fullName evidence="3">protein-tyrosine-phosphatase</fullName>
        <ecNumber evidence="3">3.1.3.48</ecNumber>
    </recommendedName>
</protein>
<dbReference type="InterPro" id="IPR016130">
    <property type="entry name" value="Tyr_Pase_AS"/>
</dbReference>
<dbReference type="SMART" id="SM00137">
    <property type="entry name" value="MAM"/>
    <property type="match status" value="1"/>
</dbReference>
<dbReference type="PANTHER" id="PTHR19134">
    <property type="entry name" value="RECEPTOR-TYPE TYROSINE-PROTEIN PHOSPHATASE"/>
    <property type="match status" value="1"/>
</dbReference>
<dbReference type="Proteomes" id="UP000290572">
    <property type="component" value="Unassembled WGS sequence"/>
</dbReference>
<evidence type="ECO:0000256" key="10">
    <source>
        <dbReference type="ARBA" id="ARBA00023136"/>
    </source>
</evidence>
<comment type="subcellular location">
    <subcellularLocation>
        <location evidence="1">Membrane</location>
        <topology evidence="1">Single-pass type I membrane protein</topology>
    </subcellularLocation>
</comment>
<dbReference type="InterPro" id="IPR000242">
    <property type="entry name" value="PTP_cat"/>
</dbReference>
<evidence type="ECO:0000313" key="23">
    <source>
        <dbReference type="Proteomes" id="UP000290572"/>
    </source>
</evidence>
<gene>
    <name evidence="22" type="ORF">ROHU_028500</name>
</gene>
<dbReference type="InterPro" id="IPR036116">
    <property type="entry name" value="FN3_sf"/>
</dbReference>
<dbReference type="InterPro" id="IPR013151">
    <property type="entry name" value="Immunoglobulin_dom"/>
</dbReference>
<evidence type="ECO:0000256" key="13">
    <source>
        <dbReference type="ARBA" id="ARBA00023180"/>
    </source>
</evidence>
<evidence type="ECO:0000256" key="3">
    <source>
        <dbReference type="ARBA" id="ARBA00013064"/>
    </source>
</evidence>
<dbReference type="InterPro" id="IPR007110">
    <property type="entry name" value="Ig-like_dom"/>
</dbReference>
<dbReference type="SUPFAM" id="SSF48726">
    <property type="entry name" value="Immunoglobulin"/>
    <property type="match status" value="1"/>
</dbReference>
<dbReference type="PROSITE" id="PS00383">
    <property type="entry name" value="TYR_PHOSPHATASE_1"/>
    <property type="match status" value="2"/>
</dbReference>
<keyword evidence="9" id="KW-1133">Transmembrane helix</keyword>
<dbReference type="EMBL" id="QBIY01012873">
    <property type="protein sequence ID" value="RXN14875.1"/>
    <property type="molecule type" value="Genomic_DNA"/>
</dbReference>
<evidence type="ECO:0000259" key="18">
    <source>
        <dbReference type="PROSITE" id="PS50056"/>
    </source>
</evidence>
<dbReference type="PANTHER" id="PTHR19134:SF206">
    <property type="entry name" value="RECEPTOR-TYPE TYROSINE-PROTEIN PHOSPHATASE MU"/>
    <property type="match status" value="1"/>
</dbReference>
<keyword evidence="7" id="KW-0378">Hydrolase</keyword>
<dbReference type="Gene3D" id="3.90.190.10">
    <property type="entry name" value="Protein tyrosine phosphatase superfamily"/>
    <property type="match status" value="2"/>
</dbReference>
<dbReference type="CDD" id="cd00096">
    <property type="entry name" value="Ig"/>
    <property type="match status" value="1"/>
</dbReference>
<dbReference type="InterPro" id="IPR003961">
    <property type="entry name" value="FN3_dom"/>
</dbReference>
<keyword evidence="14" id="KW-0393">Immunoglobulin domain</keyword>
<dbReference type="InterPro" id="IPR057598">
    <property type="entry name" value="Fn3_PTPRU"/>
</dbReference>
<feature type="domain" description="Tyrosine-protein phosphatase" evidence="17">
    <location>
        <begin position="1324"/>
        <end position="1581"/>
    </location>
</feature>
<organism evidence="22 23">
    <name type="scientific">Labeo rohita</name>
    <name type="common">Indian major carp</name>
    <name type="synonym">Cyprinus rohita</name>
    <dbReference type="NCBI Taxonomy" id="84645"/>
    <lineage>
        <taxon>Eukaryota</taxon>
        <taxon>Metazoa</taxon>
        <taxon>Chordata</taxon>
        <taxon>Craniata</taxon>
        <taxon>Vertebrata</taxon>
        <taxon>Euteleostomi</taxon>
        <taxon>Actinopterygii</taxon>
        <taxon>Neopterygii</taxon>
        <taxon>Teleostei</taxon>
        <taxon>Ostariophysi</taxon>
        <taxon>Cypriniformes</taxon>
        <taxon>Cyprinidae</taxon>
        <taxon>Labeoninae</taxon>
        <taxon>Labeonini</taxon>
        <taxon>Labeo</taxon>
    </lineage>
</organism>
<dbReference type="Pfam" id="PF00047">
    <property type="entry name" value="ig"/>
    <property type="match status" value="1"/>
</dbReference>
<dbReference type="PRINTS" id="PR00700">
    <property type="entry name" value="PRTYPHPHTASE"/>
</dbReference>
<feature type="domain" description="Tyrosine-protein phosphatase" evidence="17">
    <location>
        <begin position="1038"/>
        <end position="1292"/>
    </location>
</feature>
<dbReference type="SUPFAM" id="SSF49899">
    <property type="entry name" value="Concanavalin A-like lectins/glucanases"/>
    <property type="match status" value="1"/>
</dbReference>
<evidence type="ECO:0000256" key="5">
    <source>
        <dbReference type="ARBA" id="ARBA00022729"/>
    </source>
</evidence>
<evidence type="ECO:0000259" key="20">
    <source>
        <dbReference type="PROSITE" id="PS50835"/>
    </source>
</evidence>
<dbReference type="SMART" id="SM00194">
    <property type="entry name" value="PTPc"/>
    <property type="match status" value="2"/>
</dbReference>
<dbReference type="InterPro" id="IPR029021">
    <property type="entry name" value="Prot-tyrosine_phosphatase-like"/>
</dbReference>
<dbReference type="PROSITE" id="PS50853">
    <property type="entry name" value="FN3"/>
    <property type="match status" value="3"/>
</dbReference>
<dbReference type="CDD" id="cd00063">
    <property type="entry name" value="FN3"/>
    <property type="match status" value="3"/>
</dbReference>
<keyword evidence="6" id="KW-0677">Repeat</keyword>
<evidence type="ECO:0000259" key="17">
    <source>
        <dbReference type="PROSITE" id="PS50055"/>
    </source>
</evidence>
<dbReference type="Gene3D" id="2.60.120.200">
    <property type="match status" value="1"/>
</dbReference>
<evidence type="ECO:0000313" key="22">
    <source>
        <dbReference type="EMBL" id="RXN14875.1"/>
    </source>
</evidence>
<dbReference type="Pfam" id="PF00629">
    <property type="entry name" value="MAM"/>
    <property type="match status" value="1"/>
</dbReference>
<evidence type="ECO:0000256" key="1">
    <source>
        <dbReference type="ARBA" id="ARBA00004479"/>
    </source>
</evidence>
<dbReference type="Pfam" id="PF23144">
    <property type="entry name" value="Fn3_PTPRU"/>
    <property type="match status" value="1"/>
</dbReference>
<keyword evidence="10" id="KW-0472">Membrane</keyword>
<dbReference type="PROSITE" id="PS50835">
    <property type="entry name" value="IG_LIKE"/>
    <property type="match status" value="1"/>
</dbReference>
<dbReference type="EC" id="3.1.3.48" evidence="3"/>
<dbReference type="InterPro" id="IPR013783">
    <property type="entry name" value="Ig-like_fold"/>
</dbReference>
<evidence type="ECO:0000256" key="9">
    <source>
        <dbReference type="ARBA" id="ARBA00022989"/>
    </source>
</evidence>
<feature type="domain" description="Fibronectin type-III" evidence="21">
    <location>
        <begin position="404"/>
        <end position="502"/>
    </location>
</feature>
<dbReference type="InterPro" id="IPR003599">
    <property type="entry name" value="Ig_sub"/>
</dbReference>
<name>A0A498MBH6_LABRO</name>
<dbReference type="CDD" id="cd06263">
    <property type="entry name" value="MAM"/>
    <property type="match status" value="1"/>
</dbReference>
<evidence type="ECO:0000256" key="11">
    <source>
        <dbReference type="ARBA" id="ARBA00023157"/>
    </source>
</evidence>
<evidence type="ECO:0000256" key="14">
    <source>
        <dbReference type="ARBA" id="ARBA00023319"/>
    </source>
</evidence>
<dbReference type="InterPro" id="IPR000387">
    <property type="entry name" value="Tyr_Pase_dom"/>
</dbReference>
<evidence type="ECO:0000259" key="19">
    <source>
        <dbReference type="PROSITE" id="PS50060"/>
    </source>
</evidence>
<feature type="domain" description="MAM" evidence="19">
    <location>
        <begin position="6"/>
        <end position="204"/>
    </location>
</feature>
<comment type="catalytic activity">
    <reaction evidence="15">
        <text>O-phospho-L-tyrosyl-[protein] + H2O = L-tyrosyl-[protein] + phosphate</text>
        <dbReference type="Rhea" id="RHEA:10684"/>
        <dbReference type="Rhea" id="RHEA-COMP:10136"/>
        <dbReference type="Rhea" id="RHEA-COMP:20101"/>
        <dbReference type="ChEBI" id="CHEBI:15377"/>
        <dbReference type="ChEBI" id="CHEBI:43474"/>
        <dbReference type="ChEBI" id="CHEBI:46858"/>
        <dbReference type="ChEBI" id="CHEBI:61978"/>
        <dbReference type="EC" id="3.1.3.48"/>
    </reaction>
</comment>
<dbReference type="InterPro" id="IPR003595">
    <property type="entry name" value="Tyr_Pase_cat"/>
</dbReference>
<evidence type="ECO:0000256" key="8">
    <source>
        <dbReference type="ARBA" id="ARBA00022912"/>
    </source>
</evidence>
<evidence type="ECO:0000256" key="2">
    <source>
        <dbReference type="ARBA" id="ARBA00006396"/>
    </source>
</evidence>
<dbReference type="STRING" id="84645.A0A498MBH6"/>
<dbReference type="FunFam" id="3.90.190.10:FF:000003">
    <property type="entry name" value="receptor-type tyrosine-protein phosphatase kappa isoform X1"/>
    <property type="match status" value="1"/>
</dbReference>
<dbReference type="InterPro" id="IPR050348">
    <property type="entry name" value="Protein-Tyr_Phosphatase"/>
</dbReference>
<dbReference type="GO" id="GO:0016020">
    <property type="term" value="C:membrane"/>
    <property type="evidence" value="ECO:0007669"/>
    <property type="project" value="UniProtKB-SubCell"/>
</dbReference>
<keyword evidence="13" id="KW-0325">Glycoprotein</keyword>
<evidence type="ECO:0000256" key="4">
    <source>
        <dbReference type="ARBA" id="ARBA00022692"/>
    </source>
</evidence>
<sequence length="1585" mass="179329">MADITEDCLLEKSYTDCGYSQGKDDDFDWEQINTKQKPSSDPWVPSAYDQGRRQRGSFDKRCRVIGRTDSRCGTLTDFNGKWLVCSAFMMVNTSGRVSGQRAQLYMPQFKENDTHCVIFHYYGASREGSSPGQLFIYVKENNSPLGVAVWNSSGPAFQKWQQVELAISTFWPNFYQLVFEVVASGERGLLAINGISRQGHQCMNTPHFLHIKSVEVNARQTATFQCTINGQPKDHVNYKLWLQGIGGREATLKDTKPVNSRRYTATFDIVNTTKGDLGHYRCIVRSEKGVGVSSYGALVVKQPPIPIAPPQLTAVGATYLWIQLNANSINGDGPIIEKEVEYRTLSGSLIDSQPVDKPNHKIGHLDPDTEYEISVLLTRPNEGGTGAPGPPLRARTKCADPMHGPRRLQVVDIKSKQFTIRWEPFGYNVTRCYSYNLTVQYRYTANGKEETREETCYDILTASPQHTIRNLPPYTNVSIKLLLRNREGVKESEELDVLTDEDVPGAVPQESIQGSTYEEKIALRWREPLQTYGIIKQYEIYYKAVSSFDPEFNLSNQSGKVLKFSNETSHVFTSLYPGSTYSFTIRASTVKGYGPPAITQFTTKISPPRMPGYEQETPLNQTDSTVTVLLKPAQSRGAPVSVYQVVVEEERPRRSRRAAEILRCYPIPIHFQNASGLNLQYYFAAEFPAARIQAPLPFTVGDNRTYDGYWNLPLLPHKSYSVYYQAVSTANGEKNSGYMRETQAAAIIVTQLTTPYVRIAPAAGDSQLTAAIIVTQLTTPYVRIAPAAGDSQLTGAATRKPDAVEPEKQTDHTVKIAGVIAGILLFVIIFLGVVLVMKKRHRCSVLDHLKPARIHRVAAVVSIKDTIGPGRPPRPREEAQIALKPPAAPKTQNALESLSRLLPPCADGRIKTRISAFVRLWVSDRSSRKLAKKRKETLSSTRQEMTVMVNSMDKSYAEQGTSCDEAISFMDTHNLNGRHENHTMNSETSSLVQSHTHSYKKREAVDVPYQTGQLHPAIRVADLLQHITQMKCAEGYGFKEEYESFFEGQAAPWDSAKKDENRMKNRYGNIIAYDHSRVRLQPLEGEQSSDYINANYVDGYHRPNHYIATQGPMQETIYDFWRMVWQENTATIVMVTNLVEVGRVKCCKYWPDDTEIYRDMKVTLIETQLLSEYVIRTFAVEKRGAHEIREIRQFHFTGWPDHGVPYHATGLLGFVRRVKAKSPANAGPMVIHCSAGAGRTGCFIVIDIMLDMAEREGVVDIYNCVRELRSRRVNMVQTEEQYVFIHDAILEACLCGDTTIPANQLRSVYYDMNRLDPQTNSSQIKEEFRTLNMVTPTLRVEDCSIALLPRNHEKNRCMDVLPPDRCLPFLITIDGESSNYINAALMDSYKQPSAFIVTQHPLPNTVKDFWRLVLDYHCTSIVMLNDLCPQYWPENGVHRHGPIQVEFVSADLEEDIISRIFRIYNAARPQDGYRMVQQFQFLGWPMYRDTPVSKRSFLKLIRQVDKWQEEYDGGEGRTVVHCLNGGGRSGTFCAISIVCEMLRHQHSVDVFHAVKTLRNNKPNMVDLLDQYKFCYEVALEYLNSG</sequence>
<dbReference type="SMART" id="SM00060">
    <property type="entry name" value="FN3"/>
    <property type="match status" value="3"/>
</dbReference>
<dbReference type="SUPFAM" id="SSF49265">
    <property type="entry name" value="Fibronectin type III"/>
    <property type="match status" value="2"/>
</dbReference>
<dbReference type="Pfam" id="PF00041">
    <property type="entry name" value="fn3"/>
    <property type="match status" value="1"/>
</dbReference>